<gene>
    <name evidence="1" type="primary">vioE</name>
</gene>
<dbReference type="NCBIfam" id="TIGR03650">
    <property type="entry name" value="violacein_E"/>
    <property type="match status" value="1"/>
</dbReference>
<protein>
    <submittedName>
        <fullName evidence="1">Uncharacterized protein</fullName>
    </submittedName>
</protein>
<dbReference type="InterPro" id="IPR038642">
    <property type="entry name" value="VioE_sf"/>
</dbReference>
<proteinExistence type="predicted"/>
<organism evidence="1">
    <name type="scientific">Chromobacterium violaceum</name>
    <dbReference type="NCBI Taxonomy" id="536"/>
    <lineage>
        <taxon>Bacteria</taxon>
        <taxon>Pseudomonadati</taxon>
        <taxon>Pseudomonadota</taxon>
        <taxon>Betaproteobacteria</taxon>
        <taxon>Neisseriales</taxon>
        <taxon>Chromobacteriaceae</taxon>
        <taxon>Chromobacterium</taxon>
    </lineage>
</organism>
<reference evidence="1" key="1">
    <citation type="journal article" date="2014" name="J. JSCE, Ser.G (Environ. Res.)">
        <title>Cloning and Expression of Genes Encoding Violacein Biosynthesis for Inhibiting Protozoan Predation.</title>
        <authorList>
            <person name="Nakamura K."/>
            <person name="Watanabe A."/>
            <person name="Narita K."/>
        </authorList>
    </citation>
    <scope>NUCLEOTIDE SEQUENCE</scope>
    <source>
        <strain evidence="1">ATCC 31532</strain>
    </source>
</reference>
<dbReference type="CDD" id="cd16330">
    <property type="entry name" value="LolA_VioE"/>
    <property type="match status" value="1"/>
</dbReference>
<name>A0A0P0UNE1_CHRVL</name>
<accession>A0A0P0UNE1</accession>
<dbReference type="AlphaFoldDB" id="A0A0P0UNE1"/>
<dbReference type="Gene3D" id="2.50.20.30">
    <property type="match status" value="1"/>
</dbReference>
<evidence type="ECO:0000313" key="1">
    <source>
        <dbReference type="EMBL" id="BAQ08353.1"/>
    </source>
</evidence>
<sequence length="196" mass="21928">MTQPIPQSAPPLLPQQWSSAYVSYWSPMLQDDQLSSGYCWFDYGRNICRIDGLFNPWSEEDTGYRLWMSETGNAASGRTRKQKVAYGREAMAYGTALCDIPLDDETGPFRQLFLPRDVLAAHDARYAGRHTVLGQEADAWTYQRAGKGPSTLYFQAGTNLLLRMVTGDDRQHASVRDFPNLSTAMIPGEIFSASDA</sequence>
<dbReference type="Pfam" id="PF18234">
    <property type="entry name" value="VioE"/>
    <property type="match status" value="1"/>
</dbReference>
<dbReference type="InterPro" id="IPR040857">
    <property type="entry name" value="VioE_dom"/>
</dbReference>
<dbReference type="SMR" id="A0A0P0UNE1"/>
<dbReference type="InterPro" id="IPR019902">
    <property type="entry name" value="Violacein_biosynth_enz_VioE"/>
</dbReference>
<dbReference type="EMBL" id="LC000628">
    <property type="protein sequence ID" value="BAQ08353.1"/>
    <property type="molecule type" value="Genomic_DNA"/>
</dbReference>